<dbReference type="EMBL" id="KE344931">
    <property type="protein sequence ID" value="EXB87098.1"/>
    <property type="molecule type" value="Genomic_DNA"/>
</dbReference>
<organism evidence="1 2">
    <name type="scientific">Morus notabilis</name>
    <dbReference type="NCBI Taxonomy" id="981085"/>
    <lineage>
        <taxon>Eukaryota</taxon>
        <taxon>Viridiplantae</taxon>
        <taxon>Streptophyta</taxon>
        <taxon>Embryophyta</taxon>
        <taxon>Tracheophyta</taxon>
        <taxon>Spermatophyta</taxon>
        <taxon>Magnoliopsida</taxon>
        <taxon>eudicotyledons</taxon>
        <taxon>Gunneridae</taxon>
        <taxon>Pentapetalae</taxon>
        <taxon>rosids</taxon>
        <taxon>fabids</taxon>
        <taxon>Rosales</taxon>
        <taxon>Moraceae</taxon>
        <taxon>Moreae</taxon>
        <taxon>Morus</taxon>
    </lineage>
</organism>
<reference evidence="2" key="1">
    <citation type="submission" date="2013-01" db="EMBL/GenBank/DDBJ databases">
        <title>Draft Genome Sequence of a Mulberry Tree, Morus notabilis C.K. Schneid.</title>
        <authorList>
            <person name="He N."/>
            <person name="Zhao S."/>
        </authorList>
    </citation>
    <scope>NUCLEOTIDE SEQUENCE</scope>
</reference>
<name>W9RQ44_9ROSA</name>
<evidence type="ECO:0000313" key="1">
    <source>
        <dbReference type="EMBL" id="EXB87098.1"/>
    </source>
</evidence>
<evidence type="ECO:0000313" key="2">
    <source>
        <dbReference type="Proteomes" id="UP000030645"/>
    </source>
</evidence>
<sequence>MIPVGSSNSSGATRVVVPQAACGEELTKDDEGIYIGWGCLGDDTASVIMVEDVKSWWKEYGIPKEIELRDLDEDEKADD</sequence>
<dbReference type="Proteomes" id="UP000030645">
    <property type="component" value="Unassembled WGS sequence"/>
</dbReference>
<protein>
    <submittedName>
        <fullName evidence="1">Uncharacterized protein</fullName>
    </submittedName>
</protein>
<keyword evidence="2" id="KW-1185">Reference proteome</keyword>
<accession>W9RQ44</accession>
<gene>
    <name evidence="1" type="ORF">L484_010080</name>
</gene>
<dbReference type="AlphaFoldDB" id="W9RQ44"/>
<proteinExistence type="predicted"/>